<comment type="caution">
    <text evidence="1">The sequence shown here is derived from an EMBL/GenBank/DDBJ whole genome shotgun (WGS) entry which is preliminary data.</text>
</comment>
<dbReference type="AlphaFoldDB" id="A0ABD1V890"/>
<accession>A0ABD1V890</accession>
<evidence type="ECO:0000313" key="2">
    <source>
        <dbReference type="Proteomes" id="UP001604336"/>
    </source>
</evidence>
<keyword evidence="2" id="KW-1185">Reference proteome</keyword>
<name>A0ABD1V890_9LAMI</name>
<evidence type="ECO:0000313" key="1">
    <source>
        <dbReference type="EMBL" id="KAL2533546.1"/>
    </source>
</evidence>
<dbReference type="Proteomes" id="UP001604336">
    <property type="component" value="Unassembled WGS sequence"/>
</dbReference>
<proteinExistence type="predicted"/>
<reference evidence="2" key="1">
    <citation type="submission" date="2024-07" db="EMBL/GenBank/DDBJ databases">
        <title>Two chromosome-level genome assemblies of Korean endemic species Abeliophyllum distichum and Forsythia ovata (Oleaceae).</title>
        <authorList>
            <person name="Jang H."/>
        </authorList>
    </citation>
    <scope>NUCLEOTIDE SEQUENCE [LARGE SCALE GENOMIC DNA]</scope>
</reference>
<protein>
    <submittedName>
        <fullName evidence="1">Uncharacterized protein</fullName>
    </submittedName>
</protein>
<organism evidence="1 2">
    <name type="scientific">Abeliophyllum distichum</name>
    <dbReference type="NCBI Taxonomy" id="126358"/>
    <lineage>
        <taxon>Eukaryota</taxon>
        <taxon>Viridiplantae</taxon>
        <taxon>Streptophyta</taxon>
        <taxon>Embryophyta</taxon>
        <taxon>Tracheophyta</taxon>
        <taxon>Spermatophyta</taxon>
        <taxon>Magnoliopsida</taxon>
        <taxon>eudicotyledons</taxon>
        <taxon>Gunneridae</taxon>
        <taxon>Pentapetalae</taxon>
        <taxon>asterids</taxon>
        <taxon>lamiids</taxon>
        <taxon>Lamiales</taxon>
        <taxon>Oleaceae</taxon>
        <taxon>Forsythieae</taxon>
        <taxon>Abeliophyllum</taxon>
    </lineage>
</organism>
<dbReference type="EMBL" id="JBFOLK010000002">
    <property type="protein sequence ID" value="KAL2533546.1"/>
    <property type="molecule type" value="Genomic_DNA"/>
</dbReference>
<gene>
    <name evidence="1" type="ORF">Adt_06897</name>
</gene>
<sequence length="126" mass="14253">MDSPCIQQIFSMDLDAKYAEKQYEIGSKIQTFIEVEEEEEERDLFEINLEAVNKIPPPQYYWDSYFTASSDTLLANCLLPISDVSRAIPMAAKACDVLTWPGSAESMPRKLMEGGAFVLQCKQMKA</sequence>